<protein>
    <submittedName>
        <fullName evidence="4">PKD domain-containing protein</fullName>
    </submittedName>
</protein>
<dbReference type="GO" id="GO:0016798">
    <property type="term" value="F:hydrolase activity, acting on glycosyl bonds"/>
    <property type="evidence" value="ECO:0007669"/>
    <property type="project" value="InterPro"/>
</dbReference>
<evidence type="ECO:0000256" key="1">
    <source>
        <dbReference type="ARBA" id="ARBA00022801"/>
    </source>
</evidence>
<dbReference type="Proteomes" id="UP000323188">
    <property type="component" value="Unassembled WGS sequence"/>
</dbReference>
<name>A0A5B2TW87_9FLAO</name>
<dbReference type="CDD" id="cd00146">
    <property type="entry name" value="PKD"/>
    <property type="match status" value="1"/>
</dbReference>
<evidence type="ECO:0000259" key="3">
    <source>
        <dbReference type="PROSITE" id="PS50093"/>
    </source>
</evidence>
<dbReference type="InterPro" id="IPR022409">
    <property type="entry name" value="PKD/Chitinase_dom"/>
</dbReference>
<proteinExistence type="predicted"/>
<keyword evidence="2" id="KW-0732">Signal</keyword>
<feature type="chain" id="PRO_5022847087" evidence="2">
    <location>
        <begin position="26"/>
        <end position="725"/>
    </location>
</feature>
<feature type="signal peptide" evidence="2">
    <location>
        <begin position="1"/>
        <end position="25"/>
    </location>
</feature>
<evidence type="ECO:0000313" key="5">
    <source>
        <dbReference type="Proteomes" id="UP000323188"/>
    </source>
</evidence>
<dbReference type="Gene3D" id="2.60.40.10">
    <property type="entry name" value="Immunoglobulins"/>
    <property type="match status" value="1"/>
</dbReference>
<dbReference type="Gene3D" id="2.60.120.260">
    <property type="entry name" value="Galactose-binding domain-like"/>
    <property type="match status" value="2"/>
</dbReference>
<dbReference type="InterPro" id="IPR035986">
    <property type="entry name" value="PKD_dom_sf"/>
</dbReference>
<reference evidence="4 5" key="1">
    <citation type="submission" date="2019-09" db="EMBL/GenBank/DDBJ databases">
        <authorList>
            <person name="Khan S.A."/>
            <person name="Jeon C.O."/>
            <person name="Chun B.H."/>
            <person name="Jeong S.E."/>
        </authorList>
    </citation>
    <scope>NUCLEOTIDE SEQUENCE [LARGE SCALE GENOMIC DNA]</scope>
    <source>
        <strain evidence="4 5">KCTC 42508</strain>
    </source>
</reference>
<dbReference type="InterPro" id="IPR000601">
    <property type="entry name" value="PKD_dom"/>
</dbReference>
<dbReference type="PROSITE" id="PS51257">
    <property type="entry name" value="PROKAR_LIPOPROTEIN"/>
    <property type="match status" value="1"/>
</dbReference>
<dbReference type="SUPFAM" id="SSF49299">
    <property type="entry name" value="PKD domain"/>
    <property type="match status" value="1"/>
</dbReference>
<sequence>MKSFFKKGKLISMSALLLLFLGCSDDDEVLPEVVASFTQSIDQTTGTVTFTNNSQNATTYSWNFGNGNTSTAKNPTQVYENGDYTVTLTASNVAGDSDTATANFTITIPDDGGDGGDGGNDFDSGLLTNGDFEAGVEPWIGNAANVQEDGGNSFNFADVQAAGNPFDVNLSQVVAITQGTNYILKFDASSDRERTILAGIGLNEAPFTNTNVEINLTTATQTFELQLAATDFGGSNSRVLFDMGAAIGTVVIDNVSLVEGGDGSDSNTGGGDSGFDSGLLTNGDFEGGVTPWIGNAANVQEDGGNSFNFANVMAAGNVFDVNLSQVVAITQGTNYILTFDASSDRERTMLAGIGLNEAPFTNTSVSVNLTPETQTFTLQLAASDFGGANSRVLFDMGGEVGVVVIDNVSLVEGGDGSDSNPGNGGGTGEVTAFCNTQIQAFGGDAGSDIFLSVFNVNATTMRVEISSADSDPVDLLVLPAGAWVPNDAGISMAPMEVSPGVWAGEFFFPNGAPENVELFIEWSKLSFAGNWRSTAPDILDTVAFNATCDTGSGGGTGGGNTGDGSGIVVDFEDGGTLTGAFDNGANGANATNPDQSGINTSATVYQFNKIVGSAWYSGAFNVFPQDLSATGGTTFKMKIWSPNAGVNVRFQLEKEGNQGPIVTYNVDQTVTEANTWVELTFDFSSTPLDLTDGYDKIVIFPDYDESNQVPVATEAIYYFDDITQE</sequence>
<organism evidence="4 5">
    <name type="scientific">Maribacter flavus</name>
    <dbReference type="NCBI Taxonomy" id="1658664"/>
    <lineage>
        <taxon>Bacteria</taxon>
        <taxon>Pseudomonadati</taxon>
        <taxon>Bacteroidota</taxon>
        <taxon>Flavobacteriia</taxon>
        <taxon>Flavobacteriales</taxon>
        <taxon>Flavobacteriaceae</taxon>
        <taxon>Maribacter</taxon>
    </lineage>
</organism>
<keyword evidence="1" id="KW-0378">Hydrolase</keyword>
<dbReference type="SUPFAM" id="SSF49785">
    <property type="entry name" value="Galactose-binding domain-like"/>
    <property type="match status" value="2"/>
</dbReference>
<dbReference type="Pfam" id="PF02018">
    <property type="entry name" value="CBM_4_9"/>
    <property type="match status" value="1"/>
</dbReference>
<dbReference type="InterPro" id="IPR003305">
    <property type="entry name" value="CenC_carb-bd"/>
</dbReference>
<feature type="domain" description="PKD" evidence="3">
    <location>
        <begin position="52"/>
        <end position="109"/>
    </location>
</feature>
<comment type="caution">
    <text evidence="4">The sequence shown here is derived from an EMBL/GenBank/DDBJ whole genome shotgun (WGS) entry which is preliminary data.</text>
</comment>
<dbReference type="InterPro" id="IPR013783">
    <property type="entry name" value="Ig-like_fold"/>
</dbReference>
<dbReference type="AlphaFoldDB" id="A0A5B2TW87"/>
<dbReference type="Pfam" id="PF18911">
    <property type="entry name" value="PKD_4"/>
    <property type="match status" value="1"/>
</dbReference>
<dbReference type="EMBL" id="VUOE01000001">
    <property type="protein sequence ID" value="KAA2218662.1"/>
    <property type="molecule type" value="Genomic_DNA"/>
</dbReference>
<dbReference type="InterPro" id="IPR008979">
    <property type="entry name" value="Galactose-bd-like_sf"/>
</dbReference>
<dbReference type="SMART" id="SM00089">
    <property type="entry name" value="PKD"/>
    <property type="match status" value="1"/>
</dbReference>
<evidence type="ECO:0000256" key="2">
    <source>
        <dbReference type="SAM" id="SignalP"/>
    </source>
</evidence>
<dbReference type="RefSeq" id="WP_154917209.1">
    <property type="nucleotide sequence ID" value="NZ_VUOE01000001.1"/>
</dbReference>
<evidence type="ECO:0000313" key="4">
    <source>
        <dbReference type="EMBL" id="KAA2218662.1"/>
    </source>
</evidence>
<dbReference type="PROSITE" id="PS50093">
    <property type="entry name" value="PKD"/>
    <property type="match status" value="1"/>
</dbReference>
<accession>A0A5B2TW87</accession>
<gene>
    <name evidence="4" type="ORF">F0361_03295</name>
</gene>